<dbReference type="InterPro" id="IPR018253">
    <property type="entry name" value="DnaJ_domain_CS"/>
</dbReference>
<dbReference type="SMART" id="SM00271">
    <property type="entry name" value="DnaJ"/>
    <property type="match status" value="1"/>
</dbReference>
<feature type="domain" description="J" evidence="2">
    <location>
        <begin position="9"/>
        <end position="74"/>
    </location>
</feature>
<reference evidence="3 4" key="1">
    <citation type="submission" date="2015-10" db="EMBL/GenBank/DDBJ databases">
        <title>Full genome of DAOMC 229536 Phialocephala scopiformis, a fungal endophyte of spruce producing the potent anti-insectan compound rugulosin.</title>
        <authorList>
            <consortium name="DOE Joint Genome Institute"/>
            <person name="Walker A.K."/>
            <person name="Frasz S.L."/>
            <person name="Seifert K.A."/>
            <person name="Miller J.D."/>
            <person name="Mondo S.J."/>
            <person name="Labutti K."/>
            <person name="Lipzen A."/>
            <person name="Dockter R."/>
            <person name="Kennedy M."/>
            <person name="Grigoriev I.V."/>
            <person name="Spatafora J.W."/>
        </authorList>
    </citation>
    <scope>NUCLEOTIDE SEQUENCE [LARGE SCALE GENOMIC DNA]</scope>
    <source>
        <strain evidence="3 4">CBS 120377</strain>
    </source>
</reference>
<dbReference type="Proteomes" id="UP000070700">
    <property type="component" value="Unassembled WGS sequence"/>
</dbReference>
<sequence length="277" mass="31639">MAPPGPTFDLYKELELTAGATAADITASYRRLALLHHPDKNENSVEATAKFQRLNTAHEILKDTAQRGEYDRRSSGSNFGFSDAADFFNSEDGYDSADEFDPDLRDPFDIFWSHFDHRYGTPEPQESDTEEEKQKARDPARDQARDQAQEKAREAGGAREKQRQQDAEMATDKEKARRKENADKSKGWDEKKYKEPRQRQEQVWRLRGDTTPAAKQKSCPHIDFWPKEEGNKKGEKVKCGSCTKKRGTSFKCPLCDLVACQVCVSDFSKEREKAAKF</sequence>
<name>A0A194XND0_MOLSC</name>
<dbReference type="STRING" id="149040.A0A194XND0"/>
<evidence type="ECO:0000313" key="4">
    <source>
        <dbReference type="Proteomes" id="UP000070700"/>
    </source>
</evidence>
<protein>
    <submittedName>
        <fullName evidence="3">DnaJ-domain-containing protein</fullName>
    </submittedName>
</protein>
<keyword evidence="4" id="KW-1185">Reference proteome</keyword>
<dbReference type="Pfam" id="PF00226">
    <property type="entry name" value="DnaJ"/>
    <property type="match status" value="1"/>
</dbReference>
<dbReference type="SUPFAM" id="SSF46565">
    <property type="entry name" value="Chaperone J-domain"/>
    <property type="match status" value="1"/>
</dbReference>
<dbReference type="InParanoid" id="A0A194XND0"/>
<organism evidence="3 4">
    <name type="scientific">Mollisia scopiformis</name>
    <name type="common">Conifer needle endophyte fungus</name>
    <name type="synonym">Phialocephala scopiformis</name>
    <dbReference type="NCBI Taxonomy" id="149040"/>
    <lineage>
        <taxon>Eukaryota</taxon>
        <taxon>Fungi</taxon>
        <taxon>Dikarya</taxon>
        <taxon>Ascomycota</taxon>
        <taxon>Pezizomycotina</taxon>
        <taxon>Leotiomycetes</taxon>
        <taxon>Helotiales</taxon>
        <taxon>Mollisiaceae</taxon>
        <taxon>Mollisia</taxon>
    </lineage>
</organism>
<evidence type="ECO:0000313" key="3">
    <source>
        <dbReference type="EMBL" id="KUJ21651.1"/>
    </source>
</evidence>
<dbReference type="CDD" id="cd06257">
    <property type="entry name" value="DnaJ"/>
    <property type="match status" value="1"/>
</dbReference>
<feature type="compositionally biased region" description="Basic and acidic residues" evidence="1">
    <location>
        <begin position="224"/>
        <end position="238"/>
    </location>
</feature>
<dbReference type="PROSITE" id="PS00636">
    <property type="entry name" value="DNAJ_1"/>
    <property type="match status" value="1"/>
</dbReference>
<evidence type="ECO:0000256" key="1">
    <source>
        <dbReference type="SAM" id="MobiDB-lite"/>
    </source>
</evidence>
<dbReference type="PANTHER" id="PTHR24074">
    <property type="entry name" value="CO-CHAPERONE PROTEIN DJLA"/>
    <property type="match status" value="1"/>
</dbReference>
<dbReference type="InterPro" id="IPR050817">
    <property type="entry name" value="DjlA_DnaK_co-chaperone"/>
</dbReference>
<dbReference type="RefSeq" id="XP_018076006.1">
    <property type="nucleotide sequence ID" value="XM_018208826.1"/>
</dbReference>
<feature type="compositionally biased region" description="Basic and acidic residues" evidence="1">
    <location>
        <begin position="132"/>
        <end position="208"/>
    </location>
</feature>
<dbReference type="AlphaFoldDB" id="A0A194XND0"/>
<dbReference type="InterPro" id="IPR036869">
    <property type="entry name" value="J_dom_sf"/>
</dbReference>
<dbReference type="EMBL" id="KQ947407">
    <property type="protein sequence ID" value="KUJ21651.1"/>
    <property type="molecule type" value="Genomic_DNA"/>
</dbReference>
<dbReference type="PROSITE" id="PS50076">
    <property type="entry name" value="DNAJ_2"/>
    <property type="match status" value="1"/>
</dbReference>
<dbReference type="OrthoDB" id="10250354at2759"/>
<gene>
    <name evidence="3" type="ORF">LY89DRAFT_576166</name>
</gene>
<dbReference type="PRINTS" id="PR00625">
    <property type="entry name" value="JDOMAIN"/>
</dbReference>
<accession>A0A194XND0</accession>
<dbReference type="InterPro" id="IPR001623">
    <property type="entry name" value="DnaJ_domain"/>
</dbReference>
<dbReference type="GeneID" id="28818552"/>
<evidence type="ECO:0000259" key="2">
    <source>
        <dbReference type="PROSITE" id="PS50076"/>
    </source>
</evidence>
<feature type="region of interest" description="Disordered" evidence="1">
    <location>
        <begin position="115"/>
        <end position="239"/>
    </location>
</feature>
<dbReference type="KEGG" id="psco:LY89DRAFT_576166"/>
<dbReference type="Gene3D" id="1.10.287.110">
    <property type="entry name" value="DnaJ domain"/>
    <property type="match status" value="1"/>
</dbReference>
<proteinExistence type="predicted"/>